<keyword evidence="11" id="KW-1185">Reference proteome</keyword>
<dbReference type="AlphaFoldDB" id="A0A1N6D5W7"/>
<evidence type="ECO:0000256" key="1">
    <source>
        <dbReference type="ARBA" id="ARBA00004651"/>
    </source>
</evidence>
<feature type="coiled-coil region" evidence="7">
    <location>
        <begin position="186"/>
        <end position="215"/>
    </location>
</feature>
<organism evidence="10 11">
    <name type="scientific">Algoriphagus halophilus</name>
    <dbReference type="NCBI Taxonomy" id="226505"/>
    <lineage>
        <taxon>Bacteria</taxon>
        <taxon>Pseudomonadati</taxon>
        <taxon>Bacteroidota</taxon>
        <taxon>Cytophagia</taxon>
        <taxon>Cytophagales</taxon>
        <taxon>Cyclobacteriaceae</taxon>
        <taxon>Algoriphagus</taxon>
    </lineage>
</organism>
<keyword evidence="6" id="KW-0653">Protein transport</keyword>
<keyword evidence="3 8" id="KW-0812">Transmembrane</keyword>
<evidence type="ECO:0000313" key="11">
    <source>
        <dbReference type="Proteomes" id="UP000185221"/>
    </source>
</evidence>
<sequence length="569" mass="64573">MNFFPFFTPATAGDYVTIIFLGGIFLFFFIEGFRLYLKVKRLKESIKQVVINSPTSFENSEMLINHWISYHSTFGFGSLNKTTEDANDYFDEHTLILNNANFRHYLTLPSVFVGIGILGTFVGLVVGISSFDLSSSSTIKDSISILLGGMSTAFYTSIAGMFTSIFFNLFEKYQFHSVYKKIKNLANGLNEEFRISKIELEKHQAQSQLALIQEAFGFQDEDGNFIKPNLVFSTIYRELQESTRALKSFSTDLANSIEATQAIIMEEFDQSFQKAFKETLLPVIQKLDAAVEALKNEKTSTNEHLISSTIEKLEKSMKEMIESFKEEISGNAKSELDNMLKTLSASSETLSNLPRLLNSFDESLKVTTAKFETIVEGTLERERINNVENDKRIKERNEDAQKIHSGALDVITKVTEFIEGFAEEAEKMSSSIKDYNYLIEKITETGDNLQSSSEKLSQSVQLNNEYNLRTAETNRQLTENFQKQLEEITRLNHDHLKNYELIQESITEVFKGIDEGLNNYRSHTVQTLNDYLGEFSNKLSKASIALSGSIDELNEGLDGLNEIFGKIRQ</sequence>
<evidence type="ECO:0000256" key="5">
    <source>
        <dbReference type="ARBA" id="ARBA00023136"/>
    </source>
</evidence>
<dbReference type="STRING" id="226505.SAMN05444394_0291"/>
<evidence type="ECO:0000256" key="8">
    <source>
        <dbReference type="SAM" id="Phobius"/>
    </source>
</evidence>
<keyword evidence="6" id="KW-0813">Transport</keyword>
<comment type="similarity">
    <text evidence="6">Belongs to the exbB/tolQ family.</text>
</comment>
<dbReference type="Proteomes" id="UP000185221">
    <property type="component" value="Unassembled WGS sequence"/>
</dbReference>
<name>A0A1N6D5W7_9BACT</name>
<dbReference type="GO" id="GO:0005886">
    <property type="term" value="C:plasma membrane"/>
    <property type="evidence" value="ECO:0007669"/>
    <property type="project" value="UniProtKB-SubCell"/>
</dbReference>
<feature type="domain" description="MotA/TolQ/ExbB proton channel" evidence="9">
    <location>
        <begin position="111"/>
        <end position="177"/>
    </location>
</feature>
<dbReference type="GO" id="GO:0015031">
    <property type="term" value="P:protein transport"/>
    <property type="evidence" value="ECO:0007669"/>
    <property type="project" value="UniProtKB-KW"/>
</dbReference>
<proteinExistence type="inferred from homology"/>
<accession>A0A1N6D5W7</accession>
<keyword evidence="5 8" id="KW-0472">Membrane</keyword>
<keyword evidence="7" id="KW-0175">Coiled coil</keyword>
<dbReference type="InterPro" id="IPR002898">
    <property type="entry name" value="MotA_ExbB_proton_chnl"/>
</dbReference>
<feature type="transmembrane region" description="Helical" evidence="8">
    <location>
        <begin position="143"/>
        <end position="170"/>
    </location>
</feature>
<protein>
    <submittedName>
        <fullName evidence="10">MotA/TolQ/ExbB proton channel family protein</fullName>
    </submittedName>
</protein>
<keyword evidence="2" id="KW-1003">Cell membrane</keyword>
<evidence type="ECO:0000256" key="6">
    <source>
        <dbReference type="RuleBase" id="RU004057"/>
    </source>
</evidence>
<feature type="transmembrane region" description="Helical" evidence="8">
    <location>
        <begin position="15"/>
        <end position="37"/>
    </location>
</feature>
<keyword evidence="4 8" id="KW-1133">Transmembrane helix</keyword>
<feature type="transmembrane region" description="Helical" evidence="8">
    <location>
        <begin position="111"/>
        <end position="131"/>
    </location>
</feature>
<comment type="subcellular location">
    <subcellularLocation>
        <location evidence="1">Cell membrane</location>
        <topology evidence="1">Multi-pass membrane protein</topology>
    </subcellularLocation>
    <subcellularLocation>
        <location evidence="6">Membrane</location>
        <topology evidence="6">Multi-pass membrane protein</topology>
    </subcellularLocation>
</comment>
<dbReference type="EMBL" id="FSRC01000001">
    <property type="protein sequence ID" value="SIN66181.1"/>
    <property type="molecule type" value="Genomic_DNA"/>
</dbReference>
<gene>
    <name evidence="10" type="ORF">SAMN05444394_0291</name>
</gene>
<evidence type="ECO:0000256" key="2">
    <source>
        <dbReference type="ARBA" id="ARBA00022475"/>
    </source>
</evidence>
<evidence type="ECO:0000256" key="3">
    <source>
        <dbReference type="ARBA" id="ARBA00022692"/>
    </source>
</evidence>
<reference evidence="11" key="1">
    <citation type="submission" date="2016-11" db="EMBL/GenBank/DDBJ databases">
        <authorList>
            <person name="Varghese N."/>
            <person name="Submissions S."/>
        </authorList>
    </citation>
    <scope>NUCLEOTIDE SEQUENCE [LARGE SCALE GENOMIC DNA]</scope>
    <source>
        <strain evidence="11">DSM 15292</strain>
    </source>
</reference>
<evidence type="ECO:0000256" key="7">
    <source>
        <dbReference type="SAM" id="Coils"/>
    </source>
</evidence>
<dbReference type="Pfam" id="PF01618">
    <property type="entry name" value="MotA_ExbB"/>
    <property type="match status" value="1"/>
</dbReference>
<evidence type="ECO:0000256" key="4">
    <source>
        <dbReference type="ARBA" id="ARBA00022989"/>
    </source>
</evidence>
<evidence type="ECO:0000313" key="10">
    <source>
        <dbReference type="EMBL" id="SIN66181.1"/>
    </source>
</evidence>
<evidence type="ECO:0000259" key="9">
    <source>
        <dbReference type="Pfam" id="PF01618"/>
    </source>
</evidence>